<dbReference type="EMBL" id="LR134266">
    <property type="protein sequence ID" value="VED67970.1"/>
    <property type="molecule type" value="Genomic_DNA"/>
</dbReference>
<organism evidence="1 2">
    <name type="scientific">Streptococcus viridans</name>
    <dbReference type="NCBI Taxonomy" id="78535"/>
    <lineage>
        <taxon>Bacteria</taxon>
        <taxon>Bacillati</taxon>
        <taxon>Bacillota</taxon>
        <taxon>Bacilli</taxon>
        <taxon>Lactobacillales</taxon>
        <taxon>Streptococcaceae</taxon>
        <taxon>Streptococcus</taxon>
    </lineage>
</organism>
<reference evidence="1 2" key="1">
    <citation type="submission" date="2018-12" db="EMBL/GenBank/DDBJ databases">
        <authorList>
            <consortium name="Pathogen Informatics"/>
        </authorList>
    </citation>
    <scope>NUCLEOTIDE SEQUENCE [LARGE SCALE GENOMIC DNA]</scope>
    <source>
        <strain evidence="1 2">NCTC3166</strain>
    </source>
</reference>
<evidence type="ECO:0000313" key="2">
    <source>
        <dbReference type="Proteomes" id="UP000270025"/>
    </source>
</evidence>
<proteinExistence type="predicted"/>
<name>A0A3S4PZ25_9STRE</name>
<dbReference type="Proteomes" id="UP000270025">
    <property type="component" value="Chromosome"/>
</dbReference>
<protein>
    <submittedName>
        <fullName evidence="1">Uncharacterized protein</fullName>
    </submittedName>
</protein>
<sequence length="61" mass="6531">MLVETDSEAKVDANLEACLFEADSDALSETDVEFISDSDALVEAETETLADSEINSDTEAD</sequence>
<dbReference type="AlphaFoldDB" id="A0A3S4PZ25"/>
<keyword evidence="2" id="KW-1185">Reference proteome</keyword>
<gene>
    <name evidence="1" type="ORF">NCTC3166_01807</name>
</gene>
<dbReference type="KEGG" id="svf:NCTC3166_01807"/>
<accession>A0A3S4PZ25</accession>
<evidence type="ECO:0000313" key="1">
    <source>
        <dbReference type="EMBL" id="VED67970.1"/>
    </source>
</evidence>